<evidence type="ECO:0000313" key="2">
    <source>
        <dbReference type="Proteomes" id="UP000831787"/>
    </source>
</evidence>
<reference evidence="1 2" key="1">
    <citation type="submission" date="2022-04" db="EMBL/GenBank/DDBJ databases">
        <title>Halobacillus sp. isolated from saltern.</title>
        <authorList>
            <person name="Won M."/>
            <person name="Lee C.-M."/>
            <person name="Woen H.-Y."/>
            <person name="Kwon S.-W."/>
        </authorList>
    </citation>
    <scope>NUCLEOTIDE SEQUENCE [LARGE SCALE GENOMIC DNA]</scope>
    <source>
        <strain evidence="1 2">SSBR10-3</strain>
    </source>
</reference>
<dbReference type="CDD" id="cd09176">
    <property type="entry name" value="PLDc_unchar6"/>
    <property type="match status" value="1"/>
</dbReference>
<dbReference type="InterPro" id="IPR059166">
    <property type="entry name" value="PLD-like_cat"/>
</dbReference>
<dbReference type="Proteomes" id="UP000831787">
    <property type="component" value="Chromosome"/>
</dbReference>
<gene>
    <name evidence="1" type="ORF">MUN89_02530</name>
</gene>
<name>A0ABY4EL98_9BACI</name>
<protein>
    <submittedName>
        <fullName evidence="1">Phospholipase D family protein</fullName>
    </submittedName>
</protein>
<sequence length="590" mass="68335">MLKPDTDRLNYSDLLQPPAGYEVVFAVGTTYSLDLEALIGVPVALSLSEEMDQTFQDDPIYMLEGLRQTKDHLAIFCEAGQIKVPQNGNSLFGLMEDCVFEVALENERSFHPKIWIIKYQDQKQNVLYRLIVLSRNLTFDRSWDMALALEGERESEPDDRNQPLIDFLKFLLPQTTDPIKHQQIQEMAEELPYIRFDSGDKHIPDFHFHPLGINGYDWEDTGIFETYHHLIIMSPFISEAIISKLKEYALTDATQVLITRRSELFKLTEDLLNFFDIYVLKDTIIEGEGVVSEDDFYNLSQLQDIHAKFYARSKYNQHHLYIGSANSSTNAFEGNVEFLLQLQYKKYGFKLIDLLDDFFGEEEAENPFEKIDHLPEEKETETDLQDQLQKAIKSVCRTNAQGYVEKESEDYTIHLSFESIPEDVDFTIGPLLSKKKYQLEHKVILDKLQLLEIGEFYVVKAQMGEEVMGRVIKIPTQGIPDEREQAIFRSIINNPVAFLQYVAFLLSDDFLLAALEQMEQNNNKGFVDWNSSAGQYPILYENMLKAASRTPEKMEDILHVMELINDDVVIPDQFFRLYETFNNATKMVKK</sequence>
<organism evidence="1 2">
    <name type="scientific">Halobacillus salinarum</name>
    <dbReference type="NCBI Taxonomy" id="2932257"/>
    <lineage>
        <taxon>Bacteria</taxon>
        <taxon>Bacillati</taxon>
        <taxon>Bacillota</taxon>
        <taxon>Bacilli</taxon>
        <taxon>Bacillales</taxon>
        <taxon>Bacillaceae</taxon>
        <taxon>Halobacillus</taxon>
    </lineage>
</organism>
<dbReference type="EMBL" id="CP095073">
    <property type="protein sequence ID" value="UOQ44851.1"/>
    <property type="molecule type" value="Genomic_DNA"/>
</dbReference>
<keyword evidence="2" id="KW-1185">Reference proteome</keyword>
<evidence type="ECO:0000313" key="1">
    <source>
        <dbReference type="EMBL" id="UOQ44851.1"/>
    </source>
</evidence>
<dbReference type="Gene3D" id="3.30.870.10">
    <property type="entry name" value="Endonuclease Chain A"/>
    <property type="match status" value="1"/>
</dbReference>
<dbReference type="RefSeq" id="WP_244711132.1">
    <property type="nucleotide sequence ID" value="NZ_CP095073.1"/>
</dbReference>
<proteinExistence type="predicted"/>
<accession>A0ABY4EL98</accession>